<evidence type="ECO:0000256" key="18">
    <source>
        <dbReference type="SAM" id="Phobius"/>
    </source>
</evidence>
<evidence type="ECO:0000256" key="5">
    <source>
        <dbReference type="ARBA" id="ARBA00012979"/>
    </source>
</evidence>
<dbReference type="Proteomes" id="UP000694843">
    <property type="component" value="Unplaced"/>
</dbReference>
<dbReference type="KEGG" id="hazt:108677617"/>
<dbReference type="UniPathway" id="UPA00862"/>
<keyword evidence="12 18" id="KW-0472">Membrane</keyword>
<keyword evidence="7 18" id="KW-0812">Transmembrane</keyword>
<keyword evidence="11" id="KW-0333">Golgi apparatus</keyword>
<dbReference type="PANTHER" id="PTHR10605:SF56">
    <property type="entry name" value="BIFUNCTIONAL HEPARAN SULFATE N-DEACETYLASE_N-SULFOTRANSFERASE"/>
    <property type="match status" value="1"/>
</dbReference>
<dbReference type="OMA" id="CHINPGA"/>
<keyword evidence="6" id="KW-0808">Transferase</keyword>
<evidence type="ECO:0000259" key="20">
    <source>
        <dbReference type="Pfam" id="PF12062"/>
    </source>
</evidence>
<dbReference type="SUPFAM" id="SSF52540">
    <property type="entry name" value="P-loop containing nucleoside triphosphate hydrolases"/>
    <property type="match status" value="1"/>
</dbReference>
<evidence type="ECO:0000256" key="1">
    <source>
        <dbReference type="ARBA" id="ARBA00004323"/>
    </source>
</evidence>
<evidence type="ECO:0000313" key="23">
    <source>
        <dbReference type="RefSeq" id="XP_018021358.1"/>
    </source>
</evidence>
<keyword evidence="10 18" id="KW-1133">Transmembrane helix</keyword>
<feature type="domain" description="Sulfotransferase" evidence="19">
    <location>
        <begin position="669"/>
        <end position="863"/>
    </location>
</feature>
<organism evidence="22 23">
    <name type="scientific">Hyalella azteca</name>
    <name type="common">Amphipod</name>
    <dbReference type="NCBI Taxonomy" id="294128"/>
    <lineage>
        <taxon>Eukaryota</taxon>
        <taxon>Metazoa</taxon>
        <taxon>Ecdysozoa</taxon>
        <taxon>Arthropoda</taxon>
        <taxon>Crustacea</taxon>
        <taxon>Multicrustacea</taxon>
        <taxon>Malacostraca</taxon>
        <taxon>Eumalacostraca</taxon>
        <taxon>Peracarida</taxon>
        <taxon>Amphipoda</taxon>
        <taxon>Senticaudata</taxon>
        <taxon>Talitrida</taxon>
        <taxon>Talitroidea</taxon>
        <taxon>Hyalellidae</taxon>
        <taxon>Hyalella</taxon>
    </lineage>
</organism>
<evidence type="ECO:0000313" key="22">
    <source>
        <dbReference type="Proteomes" id="UP000694843"/>
    </source>
</evidence>
<dbReference type="RefSeq" id="XP_018021358.1">
    <property type="nucleotide sequence ID" value="XM_018165869.2"/>
</dbReference>
<dbReference type="InterPro" id="IPR027417">
    <property type="entry name" value="P-loop_NTPase"/>
</dbReference>
<evidence type="ECO:0000256" key="11">
    <source>
        <dbReference type="ARBA" id="ARBA00023034"/>
    </source>
</evidence>
<dbReference type="OrthoDB" id="8958249at2759"/>
<dbReference type="GO" id="GO:0015016">
    <property type="term" value="F:heparan sulfate N-sulfotransferase activity"/>
    <property type="evidence" value="ECO:0007669"/>
    <property type="project" value="UniProtKB-EC"/>
</dbReference>
<comment type="pathway">
    <text evidence="2">Glycan metabolism; heparin biosynthesis.</text>
</comment>
<dbReference type="UniPathway" id="UPA00756"/>
<dbReference type="PANTHER" id="PTHR10605">
    <property type="entry name" value="HEPARAN SULFATE SULFOTRANSFERASE"/>
    <property type="match status" value="1"/>
</dbReference>
<evidence type="ECO:0000256" key="12">
    <source>
        <dbReference type="ARBA" id="ARBA00023136"/>
    </source>
</evidence>
<evidence type="ECO:0000259" key="21">
    <source>
        <dbReference type="Pfam" id="PF25119"/>
    </source>
</evidence>
<evidence type="ECO:0000256" key="3">
    <source>
        <dbReference type="ARBA" id="ARBA00005093"/>
    </source>
</evidence>
<dbReference type="CTD" id="38736"/>
<keyword evidence="22" id="KW-1185">Reference proteome</keyword>
<evidence type="ECO:0000256" key="10">
    <source>
        <dbReference type="ARBA" id="ARBA00022989"/>
    </source>
</evidence>
<dbReference type="AlphaFoldDB" id="A0A8B7P5N0"/>
<comment type="pathway">
    <text evidence="3">Glycan metabolism; heparan sulfate biosynthesis.</text>
</comment>
<evidence type="ECO:0000256" key="4">
    <source>
        <dbReference type="ARBA" id="ARBA00010420"/>
    </source>
</evidence>
<dbReference type="EC" id="2.8.2.8" evidence="5"/>
<dbReference type="InterPro" id="IPR000863">
    <property type="entry name" value="Sulfotransferase_dom"/>
</dbReference>
<feature type="domain" description="Heparan sulfate-N-deacetylase N-terminal" evidence="21">
    <location>
        <begin position="148"/>
        <end position="364"/>
    </location>
</feature>
<dbReference type="GO" id="GO:0016787">
    <property type="term" value="F:hydrolase activity"/>
    <property type="evidence" value="ECO:0007669"/>
    <property type="project" value="UniProtKB-KW"/>
</dbReference>
<feature type="active site" description="For sulfotransferase activity" evidence="16">
    <location>
        <position position="678"/>
    </location>
</feature>
<keyword evidence="14" id="KW-0325">Glycoprotein</keyword>
<comment type="similarity">
    <text evidence="4">Belongs to the sulfotransferase 1 family. NDST subfamily.</text>
</comment>
<dbReference type="GO" id="GO:0019213">
    <property type="term" value="F:deacetylase activity"/>
    <property type="evidence" value="ECO:0007669"/>
    <property type="project" value="TreeGrafter"/>
</dbReference>
<evidence type="ECO:0000256" key="14">
    <source>
        <dbReference type="ARBA" id="ARBA00023180"/>
    </source>
</evidence>
<dbReference type="InterPro" id="IPR021930">
    <property type="entry name" value="Heparan_SO4_deacetylase_dom"/>
</dbReference>
<protein>
    <recommendedName>
        <fullName evidence="5">[heparan sulfate]-glucosamine N-sulfotransferase</fullName>
        <ecNumber evidence="5">2.8.2.8</ecNumber>
    </recommendedName>
</protein>
<feature type="domain" description="Heparan sulphate-N-deacetylase deacetylase" evidence="20">
    <location>
        <begin position="373"/>
        <end position="579"/>
    </location>
</feature>
<dbReference type="Pfam" id="PF25119">
    <property type="entry name" value="HSNSD_N"/>
    <property type="match status" value="1"/>
</dbReference>
<feature type="transmembrane region" description="Helical" evidence="18">
    <location>
        <begin position="47"/>
        <end position="73"/>
    </location>
</feature>
<keyword evidence="15" id="KW-0511">Multifunctional enzyme</keyword>
<dbReference type="Gene3D" id="3.40.50.300">
    <property type="entry name" value="P-loop containing nucleotide triphosphate hydrolases"/>
    <property type="match status" value="1"/>
</dbReference>
<keyword evidence="9" id="KW-0735">Signal-anchor</keyword>
<feature type="binding site" evidence="17">
    <location>
        <position position="774"/>
    </location>
    <ligand>
        <name>3'-phosphoadenylyl sulfate</name>
        <dbReference type="ChEBI" id="CHEBI:58339"/>
    </ligand>
</feature>
<evidence type="ECO:0000256" key="7">
    <source>
        <dbReference type="ARBA" id="ARBA00022692"/>
    </source>
</evidence>
<name>A0A8B7P5N0_HYAAZ</name>
<dbReference type="Pfam" id="PF12062">
    <property type="entry name" value="HSNSD-CE"/>
    <property type="match status" value="1"/>
</dbReference>
<dbReference type="InterPro" id="IPR056793">
    <property type="entry name" value="HSNSD_N"/>
</dbReference>
<evidence type="ECO:0000256" key="8">
    <source>
        <dbReference type="ARBA" id="ARBA00022801"/>
    </source>
</evidence>
<evidence type="ECO:0000256" key="9">
    <source>
        <dbReference type="ARBA" id="ARBA00022968"/>
    </source>
</evidence>
<sequence>MNKRTEAHQNSCSSWRGANKGAGYNCWRRCKWKLAGYPRNLIGNRKFIALFCAIILIVLYLLSSSLSVSRFYLTRILLPDLLENFELSKNSDDLKKPRLVWQGGGSAMDDITPDVDHPFTEAPRHKHSPPPVAWENPSGFVHHGGRGDAKILVFASKRKGSAILRAITELLEMIKFKFDVITVMPGSPMPVLTDIHTKYKCFILDDFKMYLNRSASQRKMIDNFMEKNGIGMIAFIVSNNASRIGKQEQLKGFPVLLHNKLNAKELRLASSSPAGLYRVLREGASVNLTRRGDHPLPVSVMLPQHPLLLPLVEALVPSTSDVDTYLPAALLDVGRIDGIRRVLLGVDLSGWLQKLLFLDALSFLDAGLSLPLERYILVDVDDIFVARSGIRMTDHDVKAMLESQERLREKIPNFTFNLGFSGYYFLSGNAAENLGDKALVGNASSFWWFGHMWRHTQPHKLATVDDIKAPMLLNRHFAKTYNISVDTGYSVAPHHSGVYPVHEPLYDAWKKVYGIRATSTEEYPHLKPDRFRRGFQYRGIKVLPRQMCGLFTHTLYFESPEHPGLKAKLDASIDGGELFQTIALNPINVFMTHMTNYGSDRLALYVFEGVVQALQKRTNFILKTEPAVQLAQRYFDLYPEEEEPFWGDPCMDKRHMEIWSSNKTCDELPDALVLGPQKTGTTALYTFLGLHPSLQHNLPSPTTFEEVQFFSGHNYFRGLDWYLKWFPTREPGQIIFEKSATYFDSEVAPARVKALLPNAKLVVLLLPPERRAYSWYQHQVAHGAAAALNHSFSEVLRADLLPYPPRGLAELRARCLHPGEYAVHLERWLEHFSPEQLLLVDGEQLRQAPVAVMSQLQDFLDVRPVVDYDKLIRCAGVDTISLSGVLEYYAPYNARLLSLLQQLRRTPPSWLTNSSLDLQPTN</sequence>
<dbReference type="GO" id="GO:0000139">
    <property type="term" value="C:Golgi membrane"/>
    <property type="evidence" value="ECO:0007669"/>
    <property type="project" value="UniProtKB-SubCell"/>
</dbReference>
<evidence type="ECO:0000256" key="6">
    <source>
        <dbReference type="ARBA" id="ARBA00022679"/>
    </source>
</evidence>
<dbReference type="GO" id="GO:0015012">
    <property type="term" value="P:heparan sulfate proteoglycan biosynthetic process"/>
    <property type="evidence" value="ECO:0007669"/>
    <property type="project" value="UniProtKB-UniPathway"/>
</dbReference>
<gene>
    <name evidence="23" type="primary">LOC108677617</name>
</gene>
<evidence type="ECO:0000256" key="17">
    <source>
        <dbReference type="PIRSR" id="PIRSR637359-2"/>
    </source>
</evidence>
<evidence type="ECO:0000256" key="15">
    <source>
        <dbReference type="ARBA" id="ARBA00023268"/>
    </source>
</evidence>
<dbReference type="Pfam" id="PF00685">
    <property type="entry name" value="Sulfotransfer_1"/>
    <property type="match status" value="1"/>
</dbReference>
<evidence type="ECO:0000256" key="2">
    <source>
        <dbReference type="ARBA" id="ARBA00004841"/>
    </source>
</evidence>
<evidence type="ECO:0000256" key="16">
    <source>
        <dbReference type="PIRSR" id="PIRSR637359-1"/>
    </source>
</evidence>
<reference evidence="23" key="1">
    <citation type="submission" date="2025-08" db="UniProtKB">
        <authorList>
            <consortium name="RefSeq"/>
        </authorList>
    </citation>
    <scope>IDENTIFICATION</scope>
    <source>
        <tissue evidence="23">Whole organism</tissue>
    </source>
</reference>
<dbReference type="InterPro" id="IPR037359">
    <property type="entry name" value="NST/OST"/>
</dbReference>
<evidence type="ECO:0000259" key="19">
    <source>
        <dbReference type="Pfam" id="PF00685"/>
    </source>
</evidence>
<keyword evidence="8" id="KW-0378">Hydrolase</keyword>
<keyword evidence="13" id="KW-1015">Disulfide bond</keyword>
<dbReference type="GO" id="GO:0030210">
    <property type="term" value="P:heparin proteoglycan biosynthetic process"/>
    <property type="evidence" value="ECO:0007669"/>
    <property type="project" value="UniProtKB-UniPathway"/>
</dbReference>
<comment type="subcellular location">
    <subcellularLocation>
        <location evidence="1">Golgi apparatus membrane</location>
        <topology evidence="1">Single-pass type II membrane protein</topology>
    </subcellularLocation>
</comment>
<proteinExistence type="inferred from homology"/>
<evidence type="ECO:0000256" key="13">
    <source>
        <dbReference type="ARBA" id="ARBA00023157"/>
    </source>
</evidence>
<accession>A0A8B7P5N0</accession>
<dbReference type="GeneID" id="108677617"/>